<dbReference type="CDD" id="cd01087">
    <property type="entry name" value="Prolidase"/>
    <property type="match status" value="1"/>
</dbReference>
<evidence type="ECO:0000313" key="18">
    <source>
        <dbReference type="Proteomes" id="UP001605036"/>
    </source>
</evidence>
<evidence type="ECO:0000256" key="11">
    <source>
        <dbReference type="ARBA" id="ARBA00044141"/>
    </source>
</evidence>
<evidence type="ECO:0000256" key="3">
    <source>
        <dbReference type="ARBA" id="ARBA00022670"/>
    </source>
</evidence>
<comment type="caution">
    <text evidence="17">The sequence shown here is derived from an EMBL/GenBank/DDBJ whole genome shotgun (WGS) entry which is preliminary data.</text>
</comment>
<evidence type="ECO:0000256" key="14">
    <source>
        <dbReference type="ARBA" id="ARBA00044351"/>
    </source>
</evidence>
<dbReference type="SMART" id="SM01011">
    <property type="entry name" value="AMP_N"/>
    <property type="match status" value="1"/>
</dbReference>
<evidence type="ECO:0000256" key="10">
    <source>
        <dbReference type="ARBA" id="ARBA00044051"/>
    </source>
</evidence>
<dbReference type="EC" id="3.4.13.9" evidence="10"/>
<reference evidence="17 18" key="1">
    <citation type="submission" date="2024-09" db="EMBL/GenBank/DDBJ databases">
        <title>Chromosome-scale assembly of Riccia fluitans.</title>
        <authorList>
            <person name="Paukszto L."/>
            <person name="Sawicki J."/>
            <person name="Karawczyk K."/>
            <person name="Piernik-Szablinska J."/>
            <person name="Szczecinska M."/>
            <person name="Mazdziarz M."/>
        </authorList>
    </citation>
    <scope>NUCLEOTIDE SEQUENCE [LARGE SCALE GENOMIC DNA]</scope>
    <source>
        <strain evidence="17">Rf_01</strain>
        <tissue evidence="17">Aerial parts of the thallus</tissue>
    </source>
</reference>
<dbReference type="InterPro" id="IPR029149">
    <property type="entry name" value="Creatin/AminoP/Spt16_N"/>
</dbReference>
<protein>
    <recommendedName>
        <fullName evidence="11">Xaa-Pro dipeptidase</fullName>
        <ecNumber evidence="10">3.4.13.9</ecNumber>
    </recommendedName>
    <alternativeName>
        <fullName evidence="14">Imidodipeptidase</fullName>
    </alternativeName>
    <alternativeName>
        <fullName evidence="12">Peptidase D</fullName>
    </alternativeName>
    <alternativeName>
        <fullName evidence="13">Proline dipeptidase</fullName>
    </alternativeName>
</protein>
<dbReference type="InterPro" id="IPR052433">
    <property type="entry name" value="X-Pro_dipept-like"/>
</dbReference>
<dbReference type="Gene3D" id="3.90.230.10">
    <property type="entry name" value="Creatinase/methionine aminopeptidase superfamily"/>
    <property type="match status" value="1"/>
</dbReference>
<keyword evidence="6" id="KW-0224">Dipeptidase</keyword>
<comment type="similarity">
    <text evidence="9">Belongs to the peptidase M24B family. Eukaryotic-type prolidase subfamily.</text>
</comment>
<evidence type="ECO:0000256" key="7">
    <source>
        <dbReference type="ARBA" id="ARBA00023049"/>
    </source>
</evidence>
<comment type="cofactor">
    <cofactor evidence="1">
        <name>Mn(2+)</name>
        <dbReference type="ChEBI" id="CHEBI:29035"/>
    </cofactor>
</comment>
<dbReference type="PANTHER" id="PTHR48480">
    <property type="match status" value="1"/>
</dbReference>
<accession>A0ABD1ZCN0</accession>
<keyword evidence="18" id="KW-1185">Reference proteome</keyword>
<keyword evidence="7" id="KW-0482">Metalloprotease</keyword>
<evidence type="ECO:0000256" key="1">
    <source>
        <dbReference type="ARBA" id="ARBA00001936"/>
    </source>
</evidence>
<comment type="catalytic activity">
    <reaction evidence="15">
        <text>Xaa-L-Pro dipeptide + H2O = an L-alpha-amino acid + L-proline</text>
        <dbReference type="Rhea" id="RHEA:76407"/>
        <dbReference type="ChEBI" id="CHEBI:15377"/>
        <dbReference type="ChEBI" id="CHEBI:59869"/>
        <dbReference type="ChEBI" id="CHEBI:60039"/>
        <dbReference type="ChEBI" id="CHEBI:195196"/>
        <dbReference type="EC" id="3.4.13.9"/>
    </reaction>
</comment>
<gene>
    <name evidence="17" type="ORF">R1flu_012740</name>
</gene>
<proteinExistence type="inferred from homology"/>
<evidence type="ECO:0000256" key="8">
    <source>
        <dbReference type="ARBA" id="ARBA00023211"/>
    </source>
</evidence>
<dbReference type="GO" id="GO:0102009">
    <property type="term" value="F:proline dipeptidase activity"/>
    <property type="evidence" value="ECO:0007669"/>
    <property type="project" value="UniProtKB-EC"/>
</dbReference>
<dbReference type="GO" id="GO:0046872">
    <property type="term" value="F:metal ion binding"/>
    <property type="evidence" value="ECO:0007669"/>
    <property type="project" value="UniProtKB-KW"/>
</dbReference>
<dbReference type="FunFam" id="3.90.230.10:FF:000002">
    <property type="entry name" value="Xaa-Pro aminopeptidase 3"/>
    <property type="match status" value="1"/>
</dbReference>
<dbReference type="EMBL" id="JBHFFA010000002">
    <property type="protein sequence ID" value="KAL2645153.1"/>
    <property type="molecule type" value="Genomic_DNA"/>
</dbReference>
<keyword evidence="3" id="KW-0645">Protease</keyword>
<keyword evidence="8" id="KW-0464">Manganese</keyword>
<evidence type="ECO:0000256" key="2">
    <source>
        <dbReference type="ARBA" id="ARBA00011738"/>
    </source>
</evidence>
<dbReference type="Pfam" id="PF00557">
    <property type="entry name" value="Peptidase_M24"/>
    <property type="match status" value="1"/>
</dbReference>
<evidence type="ECO:0000259" key="16">
    <source>
        <dbReference type="SMART" id="SM01011"/>
    </source>
</evidence>
<organism evidence="17 18">
    <name type="scientific">Riccia fluitans</name>
    <dbReference type="NCBI Taxonomy" id="41844"/>
    <lineage>
        <taxon>Eukaryota</taxon>
        <taxon>Viridiplantae</taxon>
        <taxon>Streptophyta</taxon>
        <taxon>Embryophyta</taxon>
        <taxon>Marchantiophyta</taxon>
        <taxon>Marchantiopsida</taxon>
        <taxon>Marchantiidae</taxon>
        <taxon>Marchantiales</taxon>
        <taxon>Ricciaceae</taxon>
        <taxon>Riccia</taxon>
    </lineage>
</organism>
<evidence type="ECO:0000256" key="9">
    <source>
        <dbReference type="ARBA" id="ARBA00043990"/>
    </source>
</evidence>
<dbReference type="PANTHER" id="PTHR48480:SF2">
    <property type="entry name" value="PEPTIDASE D"/>
    <property type="match status" value="1"/>
</dbReference>
<dbReference type="GO" id="GO:0006508">
    <property type="term" value="P:proteolysis"/>
    <property type="evidence" value="ECO:0007669"/>
    <property type="project" value="UniProtKB-KW"/>
</dbReference>
<keyword evidence="4" id="KW-0479">Metal-binding</keyword>
<name>A0ABD1ZCN0_9MARC</name>
<evidence type="ECO:0000256" key="15">
    <source>
        <dbReference type="ARBA" id="ARBA00048994"/>
    </source>
</evidence>
<dbReference type="AlphaFoldDB" id="A0ABD1ZCN0"/>
<dbReference type="Gene3D" id="3.40.350.10">
    <property type="entry name" value="Creatinase/prolidase N-terminal domain"/>
    <property type="match status" value="1"/>
</dbReference>
<evidence type="ECO:0000313" key="17">
    <source>
        <dbReference type="EMBL" id="KAL2645153.1"/>
    </source>
</evidence>
<evidence type="ECO:0000256" key="13">
    <source>
        <dbReference type="ARBA" id="ARBA00044284"/>
    </source>
</evidence>
<evidence type="ECO:0000256" key="6">
    <source>
        <dbReference type="ARBA" id="ARBA00022997"/>
    </source>
</evidence>
<dbReference type="InterPro" id="IPR000994">
    <property type="entry name" value="Pept_M24"/>
</dbReference>
<keyword evidence="5" id="KW-0378">Hydrolase</keyword>
<dbReference type="InterPro" id="IPR007865">
    <property type="entry name" value="Aminopep_P_N"/>
</dbReference>
<dbReference type="SUPFAM" id="SSF55920">
    <property type="entry name" value="Creatinase/aminopeptidase"/>
    <property type="match status" value="1"/>
</dbReference>
<feature type="domain" description="Aminopeptidase P N-terminal" evidence="16">
    <location>
        <begin position="12"/>
        <end position="157"/>
    </location>
</feature>
<dbReference type="Pfam" id="PF05195">
    <property type="entry name" value="AMP_N"/>
    <property type="match status" value="1"/>
</dbReference>
<dbReference type="GO" id="GO:0008237">
    <property type="term" value="F:metallopeptidase activity"/>
    <property type="evidence" value="ECO:0007669"/>
    <property type="project" value="UniProtKB-KW"/>
</dbReference>
<evidence type="ECO:0000256" key="4">
    <source>
        <dbReference type="ARBA" id="ARBA00022723"/>
    </source>
</evidence>
<dbReference type="InterPro" id="IPR036005">
    <property type="entry name" value="Creatinase/aminopeptidase-like"/>
</dbReference>
<evidence type="ECO:0000256" key="12">
    <source>
        <dbReference type="ARBA" id="ARBA00044252"/>
    </source>
</evidence>
<dbReference type="Proteomes" id="UP001605036">
    <property type="component" value="Unassembled WGS sequence"/>
</dbReference>
<dbReference type="SUPFAM" id="SSF53092">
    <property type="entry name" value="Creatinase/prolidase N-terminal domain"/>
    <property type="match status" value="1"/>
</dbReference>
<evidence type="ECO:0000256" key="5">
    <source>
        <dbReference type="ARBA" id="ARBA00022801"/>
    </source>
</evidence>
<sequence length="493" mass="54543">MEKGGEKSAYVIPLELYRQNREKLLNKLRARLTELNLPSKGMVLLQGGEEHSKYCTDGVDLFRQESYFAYLFGVIEPGFYGAIDVVDGTSHLFIPKLNPEYAVWLGKIEPPEHFKEKYGVDAGHYVDEMPDILKRTEANAEGKVTVYLLHGLNSDSGLYSKPATFSGIDEFVKDMNNLHPVLSECRVLKSELELDVLRYTNKVSSAAHVQVMRIAKPGLKEYQLESIFLHEVYYNGGCRYVSYACICATGPNSSVLHYGHAAAPNDRTLKDGDMALLDMGAEYGCYGSDITCSYPVNGKFTDEQTIVYGAVLNAQRAVIAKLKPGVNWVDMHKLAEEKILETLKGAGYLRGEVADMMAARLGAVFMPHGLGHFMGLDVHDTGGYPEGAKRIDEPGLRSLRTVRDLQEGMVLTVEPGCYFIDPLLDPAMEDSATSKFFVKEKINKLRGFGGVRLEDNVVVTADGCENLTDCPREIADVEAVMAGAPWPPSCPKR</sequence>
<comment type="subunit">
    <text evidence="2">Homodimer.</text>
</comment>